<dbReference type="EMBL" id="RCML01001912">
    <property type="protein sequence ID" value="KAG2959797.1"/>
    <property type="molecule type" value="Genomic_DNA"/>
</dbReference>
<evidence type="ECO:0000313" key="2">
    <source>
        <dbReference type="EMBL" id="KAG2823220.1"/>
    </source>
</evidence>
<name>A0A8T1AT66_9STRA</name>
<dbReference type="Proteomes" id="UP000736787">
    <property type="component" value="Unassembled WGS sequence"/>
</dbReference>
<feature type="region of interest" description="Disordered" evidence="1">
    <location>
        <begin position="1"/>
        <end position="57"/>
    </location>
</feature>
<evidence type="ECO:0000313" key="4">
    <source>
        <dbReference type="EMBL" id="KAG2959797.1"/>
    </source>
</evidence>
<dbReference type="EMBL" id="RCMK01001915">
    <property type="protein sequence ID" value="KAG2886961.1"/>
    <property type="molecule type" value="Genomic_DNA"/>
</dbReference>
<organism evidence="3 5">
    <name type="scientific">Phytophthora cactorum</name>
    <dbReference type="NCBI Taxonomy" id="29920"/>
    <lineage>
        <taxon>Eukaryota</taxon>
        <taxon>Sar</taxon>
        <taxon>Stramenopiles</taxon>
        <taxon>Oomycota</taxon>
        <taxon>Peronosporomycetes</taxon>
        <taxon>Peronosporales</taxon>
        <taxon>Peronosporaceae</taxon>
        <taxon>Phytophthora</taxon>
    </lineage>
</organism>
<proteinExistence type="predicted"/>
<dbReference type="AlphaFoldDB" id="A0A8T1AT66"/>
<comment type="caution">
    <text evidence="3">The sequence shown here is derived from an EMBL/GenBank/DDBJ whole genome shotgun (WGS) entry which is preliminary data.</text>
</comment>
<dbReference type="Proteomes" id="UP000735874">
    <property type="component" value="Unassembled WGS sequence"/>
</dbReference>
<protein>
    <submittedName>
        <fullName evidence="3">Uncharacterized protein</fullName>
    </submittedName>
</protein>
<dbReference type="EMBL" id="RCMG01001624">
    <property type="protein sequence ID" value="KAG2823220.1"/>
    <property type="molecule type" value="Genomic_DNA"/>
</dbReference>
<evidence type="ECO:0000313" key="3">
    <source>
        <dbReference type="EMBL" id="KAG2886961.1"/>
    </source>
</evidence>
<gene>
    <name evidence="2" type="ORF">PC113_g22216</name>
    <name evidence="3" type="ORF">PC117_g25273</name>
    <name evidence="4" type="ORF">PC118_g22834</name>
</gene>
<feature type="compositionally biased region" description="Polar residues" evidence="1">
    <location>
        <begin position="15"/>
        <end position="35"/>
    </location>
</feature>
<accession>A0A8T1AT66</accession>
<sequence length="57" mass="6494">MWRQEVREGGESLQGHANNPRDSQQQALPLTNSEANYAHWQDDQMDRESAPIVSQDA</sequence>
<reference evidence="3" key="1">
    <citation type="submission" date="2018-10" db="EMBL/GenBank/DDBJ databases">
        <title>Effector identification in a new, highly contiguous assembly of the strawberry crown rot pathogen Phytophthora cactorum.</title>
        <authorList>
            <person name="Armitage A.D."/>
            <person name="Nellist C.F."/>
            <person name="Bates H."/>
            <person name="Vickerstaff R.J."/>
            <person name="Harrison R.J."/>
        </authorList>
    </citation>
    <scope>NUCLEOTIDE SEQUENCE</scope>
    <source>
        <strain evidence="2">15-7</strain>
        <strain evidence="3">4040</strain>
        <strain evidence="4">P415</strain>
    </source>
</reference>
<evidence type="ECO:0000256" key="1">
    <source>
        <dbReference type="SAM" id="MobiDB-lite"/>
    </source>
</evidence>
<feature type="non-terminal residue" evidence="3">
    <location>
        <position position="1"/>
    </location>
</feature>
<dbReference type="VEuPathDB" id="FungiDB:PC110_g21240"/>
<feature type="compositionally biased region" description="Basic and acidic residues" evidence="1">
    <location>
        <begin position="1"/>
        <end position="10"/>
    </location>
</feature>
<dbReference type="Proteomes" id="UP000697107">
    <property type="component" value="Unassembled WGS sequence"/>
</dbReference>
<evidence type="ECO:0000313" key="5">
    <source>
        <dbReference type="Proteomes" id="UP000736787"/>
    </source>
</evidence>
<feature type="compositionally biased region" description="Basic and acidic residues" evidence="1">
    <location>
        <begin position="40"/>
        <end position="49"/>
    </location>
</feature>